<comment type="similarity">
    <text evidence="2">Belongs to the chorismate synthase family.</text>
</comment>
<comment type="caution">
    <text evidence="7">The sequence shown here is derived from an EMBL/GenBank/DDBJ whole genome shotgun (WGS) entry which is preliminary data.</text>
</comment>
<proteinExistence type="inferred from homology"/>
<dbReference type="InterPro" id="IPR000453">
    <property type="entry name" value="Chorismate_synth"/>
</dbReference>
<keyword evidence="6 7" id="KW-0456">Lyase</keyword>
<dbReference type="GO" id="GO:0008652">
    <property type="term" value="P:amino acid biosynthetic process"/>
    <property type="evidence" value="ECO:0007669"/>
    <property type="project" value="UniProtKB-KW"/>
</dbReference>
<dbReference type="GO" id="GO:0009073">
    <property type="term" value="P:aromatic amino acid family biosynthetic process"/>
    <property type="evidence" value="ECO:0007669"/>
    <property type="project" value="UniProtKB-KW"/>
</dbReference>
<evidence type="ECO:0000256" key="4">
    <source>
        <dbReference type="ARBA" id="ARBA00022605"/>
    </source>
</evidence>
<gene>
    <name evidence="7" type="ORF">OBE_06197</name>
</gene>
<reference evidence="7" key="1">
    <citation type="journal article" date="2013" name="Environ. Microbiol.">
        <title>Microbiota from the distal guts of lean and obese adolescents exhibit partial functional redundancy besides clear differences in community structure.</title>
        <authorList>
            <person name="Ferrer M."/>
            <person name="Ruiz A."/>
            <person name="Lanza F."/>
            <person name="Haange S.B."/>
            <person name="Oberbach A."/>
            <person name="Till H."/>
            <person name="Bargiela R."/>
            <person name="Campoy C."/>
            <person name="Segura M.T."/>
            <person name="Richter M."/>
            <person name="von Bergen M."/>
            <person name="Seifert J."/>
            <person name="Suarez A."/>
        </authorList>
    </citation>
    <scope>NUCLEOTIDE SEQUENCE</scope>
</reference>
<sequence length="103" mass="10818">EFGDGFAAARMKGSEHNDCFVNGEGKTATNGAGGINGGISNGNPVVFRIAVKPTSSIAKKQYTFNFATERMEEFVVKGRHDACIALRCPVVVEAIAAIALANN</sequence>
<dbReference type="GO" id="GO:0010181">
    <property type="term" value="F:FMN binding"/>
    <property type="evidence" value="ECO:0007669"/>
    <property type="project" value="TreeGrafter"/>
</dbReference>
<dbReference type="AlphaFoldDB" id="K1SZ46"/>
<dbReference type="EC" id="4.2.3.5" evidence="3"/>
<dbReference type="Pfam" id="PF01264">
    <property type="entry name" value="Chorismate_synt"/>
    <property type="match status" value="1"/>
</dbReference>
<organism evidence="7">
    <name type="scientific">human gut metagenome</name>
    <dbReference type="NCBI Taxonomy" id="408170"/>
    <lineage>
        <taxon>unclassified sequences</taxon>
        <taxon>metagenomes</taxon>
        <taxon>organismal metagenomes</taxon>
    </lineage>
</organism>
<dbReference type="PANTHER" id="PTHR21085:SF0">
    <property type="entry name" value="CHORISMATE SYNTHASE"/>
    <property type="match status" value="1"/>
</dbReference>
<dbReference type="SUPFAM" id="SSF103263">
    <property type="entry name" value="Chorismate synthase, AroC"/>
    <property type="match status" value="1"/>
</dbReference>
<evidence type="ECO:0000256" key="1">
    <source>
        <dbReference type="ARBA" id="ARBA00005044"/>
    </source>
</evidence>
<evidence type="ECO:0000313" key="7">
    <source>
        <dbReference type="EMBL" id="EKC65952.1"/>
    </source>
</evidence>
<accession>K1SZ46</accession>
<feature type="non-terminal residue" evidence="7">
    <location>
        <position position="1"/>
    </location>
</feature>
<name>K1SZ46_9ZZZZ</name>
<evidence type="ECO:0000256" key="5">
    <source>
        <dbReference type="ARBA" id="ARBA00023141"/>
    </source>
</evidence>
<dbReference type="GO" id="GO:0005829">
    <property type="term" value="C:cytosol"/>
    <property type="evidence" value="ECO:0007669"/>
    <property type="project" value="TreeGrafter"/>
</dbReference>
<dbReference type="GO" id="GO:0009423">
    <property type="term" value="P:chorismate biosynthetic process"/>
    <property type="evidence" value="ECO:0007669"/>
    <property type="project" value="TreeGrafter"/>
</dbReference>
<evidence type="ECO:0000256" key="6">
    <source>
        <dbReference type="ARBA" id="ARBA00023239"/>
    </source>
</evidence>
<dbReference type="PANTHER" id="PTHR21085">
    <property type="entry name" value="CHORISMATE SYNTHASE"/>
    <property type="match status" value="1"/>
</dbReference>
<evidence type="ECO:0000256" key="3">
    <source>
        <dbReference type="ARBA" id="ARBA00013036"/>
    </source>
</evidence>
<comment type="pathway">
    <text evidence="1">Metabolic intermediate biosynthesis; chorismate biosynthesis; chorismate from D-erythrose 4-phosphate and phosphoenolpyruvate: step 7/7.</text>
</comment>
<dbReference type="InterPro" id="IPR035904">
    <property type="entry name" value="Chorismate_synth_AroC_sf"/>
</dbReference>
<evidence type="ECO:0000256" key="2">
    <source>
        <dbReference type="ARBA" id="ARBA00008014"/>
    </source>
</evidence>
<keyword evidence="4" id="KW-0028">Amino-acid biosynthesis</keyword>
<dbReference type="Gene3D" id="3.60.150.10">
    <property type="entry name" value="Chorismate synthase AroC"/>
    <property type="match status" value="1"/>
</dbReference>
<protein>
    <recommendedName>
        <fullName evidence="3">chorismate synthase</fullName>
        <ecNumber evidence="3">4.2.3.5</ecNumber>
    </recommendedName>
</protein>
<dbReference type="GO" id="GO:0004107">
    <property type="term" value="F:chorismate synthase activity"/>
    <property type="evidence" value="ECO:0007669"/>
    <property type="project" value="UniProtKB-EC"/>
</dbReference>
<dbReference type="EMBL" id="AJWZ01004252">
    <property type="protein sequence ID" value="EKC65952.1"/>
    <property type="molecule type" value="Genomic_DNA"/>
</dbReference>
<keyword evidence="5" id="KW-0057">Aromatic amino acid biosynthesis</keyword>